<evidence type="ECO:0000313" key="1">
    <source>
        <dbReference type="EMBL" id="KAF5093587.1"/>
    </source>
</evidence>
<gene>
    <name evidence="1" type="ORF">D0Z00_003974</name>
</gene>
<proteinExistence type="predicted"/>
<keyword evidence="2" id="KW-1185">Reference proteome</keyword>
<dbReference type="Proteomes" id="UP000744676">
    <property type="component" value="Unassembled WGS sequence"/>
</dbReference>
<dbReference type="EMBL" id="QVQA01000220">
    <property type="protein sequence ID" value="KAF5093587.1"/>
    <property type="molecule type" value="Genomic_DNA"/>
</dbReference>
<comment type="caution">
    <text evidence="1">The sequence shown here is derived from an EMBL/GenBank/DDBJ whole genome shotgun (WGS) entry which is preliminary data.</text>
</comment>
<organism evidence="1 2">
    <name type="scientific">Geotrichum galactomycetum</name>
    <dbReference type="NCBI Taxonomy" id="27317"/>
    <lineage>
        <taxon>Eukaryota</taxon>
        <taxon>Fungi</taxon>
        <taxon>Dikarya</taxon>
        <taxon>Ascomycota</taxon>
        <taxon>Saccharomycotina</taxon>
        <taxon>Dipodascomycetes</taxon>
        <taxon>Dipodascales</taxon>
        <taxon>Dipodascaceae</taxon>
        <taxon>Geotrichum</taxon>
    </lineage>
</organism>
<sequence>MASESDIKPSVSSDASPPSKSTGTNIGKPKSSKRRPHSKSRHGCTTCKRRRVKCDETHPICKNCQHLGLECSFTGQAATGGSPATGAGFTGQPGALNIMDIRLFHHYTTVVCKTIVTAGISNEKIWCHDVPELAFDYPFLMHSILSFSATHLSRTCKQAIDQVVMFHRMQALKLLSEAVKAVSVKNLDALVASTILLILDSLANASTDSSRPSALPPSAWLHHVRGAATILTAIGQPSEESRFYKLVNTDLSDLASGLMTTIPGVDALSSLECFEDDLQDLYPVSISSPYYHALAYLDKLFKQRYKSDFILRVFSFPALLDMNLVAMLIKGDDWAKRIVRVYYKLVRSFTSEMKEKVWFLEGVGKVLPIDSDSEYGGLAFITRALPLKLPQLENLVQNTANSSINNINNNNTTNNISSKYNNSSLNSNLSSTPASMPGLGSLDALPKQPTGLDSFAIGGFDPTTLENIDFETLVSILSASDGQSGLGSINPAGDAVSSLLGGFGGLGGFGSGGGGTGGAVGMNNSFTAINTTLNSLNTGSNVGSGRRDGGANSAGDGSHRGSTDSTGITGLDSDVVMTNDVLDSTIKKESWSSSNEE</sequence>
<name>A0ACB6UZM3_9ASCO</name>
<protein>
    <submittedName>
        <fullName evidence="1">Uncharacterized protein</fullName>
    </submittedName>
</protein>
<evidence type="ECO:0000313" key="2">
    <source>
        <dbReference type="Proteomes" id="UP000744676"/>
    </source>
</evidence>
<reference evidence="1 2" key="1">
    <citation type="journal article" date="2020" name="Front. Microbiol.">
        <title>Phenotypic and Genetic Characterization of the Cheese Ripening Yeast Geotrichum candidum.</title>
        <authorList>
            <person name="Perkins V."/>
            <person name="Vignola S."/>
            <person name="Lessard M.H."/>
            <person name="Plante P.L."/>
            <person name="Corbeil J."/>
            <person name="Dugat-Bony E."/>
            <person name="Frenette M."/>
            <person name="Labrie S."/>
        </authorList>
    </citation>
    <scope>NUCLEOTIDE SEQUENCE [LARGE SCALE GENOMIC DNA]</scope>
    <source>
        <strain evidence="1 2">LMA-1147</strain>
    </source>
</reference>
<accession>A0ACB6UZM3</accession>